<accession>A0AAV2J211</accession>
<evidence type="ECO:0000313" key="2">
    <source>
        <dbReference type="Proteomes" id="UP001497482"/>
    </source>
</evidence>
<reference evidence="1 2" key="1">
    <citation type="submission" date="2024-04" db="EMBL/GenBank/DDBJ databases">
        <authorList>
            <person name="Waldvogel A.-M."/>
            <person name="Schoenle A."/>
        </authorList>
    </citation>
    <scope>NUCLEOTIDE SEQUENCE [LARGE SCALE GENOMIC DNA]</scope>
</reference>
<name>A0AAV2J211_KNICA</name>
<sequence>MLCALSIWLVSANPLHRFSREAPWAESRSNQAHVKTEASKSMDSSYKSHIDSSSLYIQEAKHQVAAEVQHKLSLESERLRVRLHQELAELREKLSPPPSHISSSVRDLRERLAPLVMQLQTSLTSNTQELCVQVRLYLQSIEAAAPSAPDGQTLQQKILQRIGLTLDLSSSKMADIIQDFDSEASKVMGNFKDLEPARSEVWQKFSSRLSQEVGSLQMEAQSRVEMLLEELSSLQTSSQGFEDGMSPKMERFCLNAVLQNQLFSAIMERLFVDLGEQLAATESAQTPASSSPHGGSLQGDFSHELSSLLQDIVHSVQ</sequence>
<dbReference type="Gene3D" id="1.20.120.20">
    <property type="entry name" value="Apolipoprotein"/>
    <property type="match status" value="1"/>
</dbReference>
<dbReference type="EMBL" id="OZ035832">
    <property type="protein sequence ID" value="CAL1570456.1"/>
    <property type="molecule type" value="Genomic_DNA"/>
</dbReference>
<evidence type="ECO:0000313" key="1">
    <source>
        <dbReference type="EMBL" id="CAL1570456.1"/>
    </source>
</evidence>
<gene>
    <name evidence="1" type="ORF">KC01_LOCUS2753</name>
</gene>
<proteinExistence type="predicted"/>
<dbReference type="SUPFAM" id="SSF58113">
    <property type="entry name" value="Apolipoprotein A-I"/>
    <property type="match status" value="1"/>
</dbReference>
<dbReference type="Proteomes" id="UP001497482">
    <property type="component" value="Chromosome 10"/>
</dbReference>
<protein>
    <submittedName>
        <fullName evidence="1">Uncharacterized protein</fullName>
    </submittedName>
</protein>
<keyword evidence="2" id="KW-1185">Reference proteome</keyword>
<organism evidence="1 2">
    <name type="scientific">Knipowitschia caucasica</name>
    <name type="common">Caucasian dwarf goby</name>
    <name type="synonym">Pomatoschistus caucasicus</name>
    <dbReference type="NCBI Taxonomy" id="637954"/>
    <lineage>
        <taxon>Eukaryota</taxon>
        <taxon>Metazoa</taxon>
        <taxon>Chordata</taxon>
        <taxon>Craniata</taxon>
        <taxon>Vertebrata</taxon>
        <taxon>Euteleostomi</taxon>
        <taxon>Actinopterygii</taxon>
        <taxon>Neopterygii</taxon>
        <taxon>Teleostei</taxon>
        <taxon>Neoteleostei</taxon>
        <taxon>Acanthomorphata</taxon>
        <taxon>Gobiaria</taxon>
        <taxon>Gobiiformes</taxon>
        <taxon>Gobioidei</taxon>
        <taxon>Gobiidae</taxon>
        <taxon>Gobiinae</taxon>
        <taxon>Knipowitschia</taxon>
    </lineage>
</organism>
<dbReference type="AlphaFoldDB" id="A0AAV2J211"/>